<organism evidence="1">
    <name type="scientific">Amphimedon queenslandica</name>
    <name type="common">Sponge</name>
    <dbReference type="NCBI Taxonomy" id="400682"/>
    <lineage>
        <taxon>Eukaryota</taxon>
        <taxon>Metazoa</taxon>
        <taxon>Porifera</taxon>
        <taxon>Demospongiae</taxon>
        <taxon>Heteroscleromorpha</taxon>
        <taxon>Haplosclerida</taxon>
        <taxon>Niphatidae</taxon>
        <taxon>Amphimedon</taxon>
    </lineage>
</organism>
<proteinExistence type="predicted"/>
<dbReference type="EnsemblMetazoa" id="Aqu2.1.23064_001">
    <property type="protein sequence ID" value="Aqu2.1.23064_001"/>
    <property type="gene ID" value="Aqu2.1.23064"/>
</dbReference>
<accession>A0A1X7U6C4</accession>
<evidence type="ECO:0000313" key="1">
    <source>
        <dbReference type="EnsemblMetazoa" id="Aqu2.1.23064_001"/>
    </source>
</evidence>
<dbReference type="InParanoid" id="A0A1X7U6C4"/>
<name>A0A1X7U6C4_AMPQE</name>
<sequence length="132" mass="15082">MLVLDNTTDEYKTQVYYATIYAIVEEMDKRFSELNLSFLKSLEALIPNFGSFLSSNVLKHFLDHNIGEAAIMAEVSTVNIFLDERDPLFLIAQCLPATVKGTRVLPNSDTMLSDSHDHWYQQCCSRKKVLFP</sequence>
<dbReference type="AlphaFoldDB" id="A0A1X7U6C4"/>
<reference evidence="1" key="1">
    <citation type="submission" date="2017-05" db="UniProtKB">
        <authorList>
            <consortium name="EnsemblMetazoa"/>
        </authorList>
    </citation>
    <scope>IDENTIFICATION</scope>
</reference>
<protein>
    <submittedName>
        <fullName evidence="1">Uncharacterized protein</fullName>
    </submittedName>
</protein>